<dbReference type="SUPFAM" id="SSF69322">
    <property type="entry name" value="Tricorn protease domain 2"/>
    <property type="match status" value="1"/>
</dbReference>
<dbReference type="EMBL" id="FNUT01000010">
    <property type="protein sequence ID" value="SEG58450.1"/>
    <property type="molecule type" value="Genomic_DNA"/>
</dbReference>
<evidence type="ECO:0000313" key="2">
    <source>
        <dbReference type="Proteomes" id="UP000236731"/>
    </source>
</evidence>
<accession>A0A1H6BCS8</accession>
<protein>
    <submittedName>
        <fullName evidence="1">Uncharacterized protein</fullName>
    </submittedName>
</protein>
<dbReference type="RefSeq" id="WP_103907164.1">
    <property type="nucleotide sequence ID" value="NZ_CP049246.1"/>
</dbReference>
<dbReference type="AlphaFoldDB" id="A0A1H6BCS8"/>
<gene>
    <name evidence="1" type="ORF">SAMN05421877_11020</name>
</gene>
<dbReference type="InterPro" id="IPR015943">
    <property type="entry name" value="WD40/YVTN_repeat-like_dom_sf"/>
</dbReference>
<keyword evidence="2" id="KW-1185">Reference proteome</keyword>
<proteinExistence type="predicted"/>
<sequence>MKEITHKLIDKHSNKLINLTLKDKILISETGKDNKLKTTEKEFLSRDEALKNFYKKEWEALKKGFVLNNENAEIGQPTLHKFIGGAYTGALALENSPIGIFVYEDKMQNAESVGTINLIDTFGTLLKTIALPKSLAWNMEYSAERNSLILDLDHYIYEFDIENGTFNNLGQEKSYVDSFISVAKDKIAFATLGKLCILDNLNKIIHASGYEVEVIKGTTPFCGKLSDDGKLLAFHNQVGEIQIIDATNGNLLSKINGKFEMVFQLEFANDNKLLVVREQYGTWGMRYFDLSTNKEIEMKELEIPEFTKEVNAFCFNTDQTKLVLLQRVTAYVFDFTNRKLLSSFKIEHLGKKCEIKFVGEKLGVRTDYGCFSLYNV</sequence>
<dbReference type="Proteomes" id="UP000236731">
    <property type="component" value="Unassembled WGS sequence"/>
</dbReference>
<reference evidence="2" key="1">
    <citation type="submission" date="2016-10" db="EMBL/GenBank/DDBJ databases">
        <authorList>
            <person name="Varghese N."/>
            <person name="Submissions S."/>
        </authorList>
    </citation>
    <scope>NUCLEOTIDE SEQUENCE [LARGE SCALE GENOMIC DNA]</scope>
    <source>
        <strain evidence="2">DSM 22361</strain>
    </source>
</reference>
<name>A0A1H6BCS8_9SPHI</name>
<dbReference type="OrthoDB" id="9149857at2"/>
<organism evidence="1 2">
    <name type="scientific">Sphingobacterium lactis</name>
    <dbReference type="NCBI Taxonomy" id="797291"/>
    <lineage>
        <taxon>Bacteria</taxon>
        <taxon>Pseudomonadati</taxon>
        <taxon>Bacteroidota</taxon>
        <taxon>Sphingobacteriia</taxon>
        <taxon>Sphingobacteriales</taxon>
        <taxon>Sphingobacteriaceae</taxon>
        <taxon>Sphingobacterium</taxon>
    </lineage>
</organism>
<evidence type="ECO:0000313" key="1">
    <source>
        <dbReference type="EMBL" id="SEG58450.1"/>
    </source>
</evidence>
<dbReference type="Gene3D" id="2.130.10.10">
    <property type="entry name" value="YVTN repeat-like/Quinoprotein amine dehydrogenase"/>
    <property type="match status" value="1"/>
</dbReference>